<name>A0AA39FWX0_9HYME</name>
<sequence>MDTIKNLNSEEIRYLKFLPSHTLNCNKILVENFGDNPSSEAVQLHRDLCNFHNSIMRITRLREEDEINGCNKKICAKCECFKKSDAAIARMTHELKYRADETMRVLKQVRHKNCWRRKKRLSNKSQDIVNADDDDAADNEEDDDKIRYLMGYFEKMSMIFIYIHVNNNNIDDDDNDNDQEMRILFLQHWLAIINDNDSGFHSIDDDDDDDVFYN</sequence>
<organism evidence="1 2">
    <name type="scientific">Microctonus aethiopoides</name>
    <dbReference type="NCBI Taxonomy" id="144406"/>
    <lineage>
        <taxon>Eukaryota</taxon>
        <taxon>Metazoa</taxon>
        <taxon>Ecdysozoa</taxon>
        <taxon>Arthropoda</taxon>
        <taxon>Hexapoda</taxon>
        <taxon>Insecta</taxon>
        <taxon>Pterygota</taxon>
        <taxon>Neoptera</taxon>
        <taxon>Endopterygota</taxon>
        <taxon>Hymenoptera</taxon>
        <taxon>Apocrita</taxon>
        <taxon>Ichneumonoidea</taxon>
        <taxon>Braconidae</taxon>
        <taxon>Euphorinae</taxon>
        <taxon>Microctonus</taxon>
    </lineage>
</organism>
<dbReference type="Proteomes" id="UP001168990">
    <property type="component" value="Unassembled WGS sequence"/>
</dbReference>
<comment type="caution">
    <text evidence="1">The sequence shown here is derived from an EMBL/GenBank/DDBJ whole genome shotgun (WGS) entry which is preliminary data.</text>
</comment>
<dbReference type="EMBL" id="JAQQBS010000001">
    <property type="protein sequence ID" value="KAK0177096.1"/>
    <property type="molecule type" value="Genomic_DNA"/>
</dbReference>
<reference evidence="1" key="1">
    <citation type="journal article" date="2023" name="bioRxiv">
        <title>Scaffold-level genome assemblies of two parasitoid biocontrol wasps reveal the parthenogenesis mechanism and an associated novel virus.</title>
        <authorList>
            <person name="Inwood S."/>
            <person name="Skelly J."/>
            <person name="Guhlin J."/>
            <person name="Harrop T."/>
            <person name="Goldson S."/>
            <person name="Dearden P."/>
        </authorList>
    </citation>
    <scope>NUCLEOTIDE SEQUENCE</scope>
    <source>
        <strain evidence="1">Irish</strain>
        <tissue evidence="1">Whole body</tissue>
    </source>
</reference>
<dbReference type="AlphaFoldDB" id="A0AA39FWX0"/>
<reference evidence="1" key="2">
    <citation type="submission" date="2023-03" db="EMBL/GenBank/DDBJ databases">
        <authorList>
            <person name="Inwood S.N."/>
            <person name="Skelly J.G."/>
            <person name="Guhlin J."/>
            <person name="Harrop T.W.R."/>
            <person name="Goldson S.G."/>
            <person name="Dearden P.K."/>
        </authorList>
    </citation>
    <scope>NUCLEOTIDE SEQUENCE</scope>
    <source>
        <strain evidence="1">Irish</strain>
        <tissue evidence="1">Whole body</tissue>
    </source>
</reference>
<keyword evidence="2" id="KW-1185">Reference proteome</keyword>
<evidence type="ECO:0000313" key="2">
    <source>
        <dbReference type="Proteomes" id="UP001168990"/>
    </source>
</evidence>
<proteinExistence type="predicted"/>
<protein>
    <submittedName>
        <fullName evidence="1">Uncharacterized protein</fullName>
    </submittedName>
</protein>
<gene>
    <name evidence="1" type="ORF">PV328_001175</name>
</gene>
<accession>A0AA39FWX0</accession>
<evidence type="ECO:0000313" key="1">
    <source>
        <dbReference type="EMBL" id="KAK0177096.1"/>
    </source>
</evidence>